<dbReference type="VEuPathDB" id="VectorBase:AEPI008078"/>
<accession>A0A182PMA5</accession>
<evidence type="ECO:0000256" key="1">
    <source>
        <dbReference type="SAM" id="MobiDB-lite"/>
    </source>
</evidence>
<protein>
    <submittedName>
        <fullName evidence="2">Uncharacterized protein</fullName>
    </submittedName>
</protein>
<dbReference type="EnsemblMetazoa" id="AEPI008078-RA">
    <property type="protein sequence ID" value="AEPI008078-PA"/>
    <property type="gene ID" value="AEPI008078"/>
</dbReference>
<name>A0A182PMA5_9DIPT</name>
<dbReference type="AlphaFoldDB" id="A0A182PMA5"/>
<keyword evidence="3" id="KW-1185">Reference proteome</keyword>
<dbReference type="Proteomes" id="UP000075885">
    <property type="component" value="Unassembled WGS sequence"/>
</dbReference>
<feature type="compositionally biased region" description="Low complexity" evidence="1">
    <location>
        <begin position="29"/>
        <end position="40"/>
    </location>
</feature>
<feature type="compositionally biased region" description="Polar residues" evidence="1">
    <location>
        <begin position="1"/>
        <end position="27"/>
    </location>
</feature>
<feature type="compositionally biased region" description="Polar residues" evidence="1">
    <location>
        <begin position="41"/>
        <end position="61"/>
    </location>
</feature>
<feature type="region of interest" description="Disordered" evidence="1">
    <location>
        <begin position="1"/>
        <end position="71"/>
    </location>
</feature>
<reference evidence="2" key="2">
    <citation type="submission" date="2020-05" db="UniProtKB">
        <authorList>
            <consortium name="EnsemblMetazoa"/>
        </authorList>
    </citation>
    <scope>IDENTIFICATION</scope>
    <source>
        <strain evidence="2">Epiroticus2</strain>
    </source>
</reference>
<sequence>QQTEKSTHSQQPLYKAGTNHSRGNETSVAGRAGRLAARSGQSNRLLDSGSQFASASEPDQTSSRSRRSVTLSRSWNKLQVF</sequence>
<evidence type="ECO:0000313" key="2">
    <source>
        <dbReference type="EnsemblMetazoa" id="AEPI008078-PA"/>
    </source>
</evidence>
<reference evidence="3" key="1">
    <citation type="submission" date="2013-03" db="EMBL/GenBank/DDBJ databases">
        <title>The Genome Sequence of Anopheles epiroticus epiroticus2.</title>
        <authorList>
            <consortium name="The Broad Institute Genomics Platform"/>
            <person name="Neafsey D.E."/>
            <person name="Howell P."/>
            <person name="Walker B."/>
            <person name="Young S.K."/>
            <person name="Zeng Q."/>
            <person name="Gargeya S."/>
            <person name="Fitzgerald M."/>
            <person name="Haas B."/>
            <person name="Abouelleil A."/>
            <person name="Allen A.W."/>
            <person name="Alvarado L."/>
            <person name="Arachchi H.M."/>
            <person name="Berlin A.M."/>
            <person name="Chapman S.B."/>
            <person name="Gainer-Dewar J."/>
            <person name="Goldberg J."/>
            <person name="Griggs A."/>
            <person name="Gujja S."/>
            <person name="Hansen M."/>
            <person name="Howarth C."/>
            <person name="Imamovic A."/>
            <person name="Ireland A."/>
            <person name="Larimer J."/>
            <person name="McCowan C."/>
            <person name="Murphy C."/>
            <person name="Pearson M."/>
            <person name="Poon T.W."/>
            <person name="Priest M."/>
            <person name="Roberts A."/>
            <person name="Saif S."/>
            <person name="Shea T."/>
            <person name="Sisk P."/>
            <person name="Sykes S."/>
            <person name="Wortman J."/>
            <person name="Nusbaum C."/>
            <person name="Birren B."/>
        </authorList>
    </citation>
    <scope>NUCLEOTIDE SEQUENCE [LARGE SCALE GENOMIC DNA]</scope>
    <source>
        <strain evidence="3">Epiroticus2</strain>
    </source>
</reference>
<evidence type="ECO:0000313" key="3">
    <source>
        <dbReference type="Proteomes" id="UP000075885"/>
    </source>
</evidence>
<proteinExistence type="predicted"/>
<organism evidence="2 3">
    <name type="scientific">Anopheles epiroticus</name>
    <dbReference type="NCBI Taxonomy" id="199890"/>
    <lineage>
        <taxon>Eukaryota</taxon>
        <taxon>Metazoa</taxon>
        <taxon>Ecdysozoa</taxon>
        <taxon>Arthropoda</taxon>
        <taxon>Hexapoda</taxon>
        <taxon>Insecta</taxon>
        <taxon>Pterygota</taxon>
        <taxon>Neoptera</taxon>
        <taxon>Endopterygota</taxon>
        <taxon>Diptera</taxon>
        <taxon>Nematocera</taxon>
        <taxon>Culicoidea</taxon>
        <taxon>Culicidae</taxon>
        <taxon>Anophelinae</taxon>
        <taxon>Anopheles</taxon>
    </lineage>
</organism>